<accession>A0A6P8HL78</accession>
<dbReference type="InParanoid" id="A0A6P8HL78"/>
<dbReference type="SUPFAM" id="SSF49599">
    <property type="entry name" value="TRAF domain-like"/>
    <property type="match status" value="1"/>
</dbReference>
<evidence type="ECO:0000259" key="6">
    <source>
        <dbReference type="PROSITE" id="PS50145"/>
    </source>
</evidence>
<dbReference type="PANTHER" id="PTHR10131">
    <property type="entry name" value="TNF RECEPTOR ASSOCIATED FACTOR"/>
    <property type="match status" value="1"/>
</dbReference>
<keyword evidence="2 4" id="KW-0863">Zinc-finger</keyword>
<evidence type="ECO:0000313" key="8">
    <source>
        <dbReference type="RefSeq" id="XP_031556511.1"/>
    </source>
</evidence>
<evidence type="ECO:0000256" key="2">
    <source>
        <dbReference type="ARBA" id="ARBA00022771"/>
    </source>
</evidence>
<name>A0A6P8HL78_ACTTE</name>
<gene>
    <name evidence="8" type="primary">LOC116293251</name>
</gene>
<organism evidence="7 8">
    <name type="scientific">Actinia tenebrosa</name>
    <name type="common">Australian red waratah sea anemone</name>
    <dbReference type="NCBI Taxonomy" id="6105"/>
    <lineage>
        <taxon>Eukaryota</taxon>
        <taxon>Metazoa</taxon>
        <taxon>Cnidaria</taxon>
        <taxon>Anthozoa</taxon>
        <taxon>Hexacorallia</taxon>
        <taxon>Actiniaria</taxon>
        <taxon>Actiniidae</taxon>
        <taxon>Actinia</taxon>
    </lineage>
</organism>
<dbReference type="KEGG" id="aten:116293251"/>
<feature type="zinc finger region" description="TRAF-type" evidence="4">
    <location>
        <begin position="127"/>
        <end position="179"/>
    </location>
</feature>
<evidence type="ECO:0000256" key="4">
    <source>
        <dbReference type="PROSITE-ProRule" id="PRU00207"/>
    </source>
</evidence>
<evidence type="ECO:0000313" key="7">
    <source>
        <dbReference type="Proteomes" id="UP000515163"/>
    </source>
</evidence>
<feature type="domain" description="TRAF-type" evidence="6">
    <location>
        <begin position="181"/>
        <end position="240"/>
    </location>
</feature>
<dbReference type="GO" id="GO:0008270">
    <property type="term" value="F:zinc ion binding"/>
    <property type="evidence" value="ECO:0007669"/>
    <property type="project" value="UniProtKB-KW"/>
</dbReference>
<keyword evidence="1 4" id="KW-0479">Metal-binding</keyword>
<dbReference type="Pfam" id="PF02176">
    <property type="entry name" value="zf-TRAF"/>
    <property type="match status" value="1"/>
</dbReference>
<keyword evidence="3 4" id="KW-0862">Zinc</keyword>
<dbReference type="RefSeq" id="XP_031556511.1">
    <property type="nucleotide sequence ID" value="XM_031700651.1"/>
</dbReference>
<keyword evidence="7" id="KW-1185">Reference proteome</keyword>
<dbReference type="PROSITE" id="PS50089">
    <property type="entry name" value="ZF_RING_2"/>
    <property type="match status" value="1"/>
</dbReference>
<dbReference type="AlphaFoldDB" id="A0A6P8HL78"/>
<feature type="domain" description="TRAF-type" evidence="6">
    <location>
        <begin position="127"/>
        <end position="179"/>
    </location>
</feature>
<dbReference type="SUPFAM" id="SSF57850">
    <property type="entry name" value="RING/U-box"/>
    <property type="match status" value="1"/>
</dbReference>
<dbReference type="Proteomes" id="UP000515163">
    <property type="component" value="Unplaced"/>
</dbReference>
<evidence type="ECO:0000256" key="1">
    <source>
        <dbReference type="ARBA" id="ARBA00022723"/>
    </source>
</evidence>
<feature type="domain" description="RING-type" evidence="5">
    <location>
        <begin position="19"/>
        <end position="57"/>
    </location>
</feature>
<dbReference type="PROSITE" id="PS50145">
    <property type="entry name" value="ZF_TRAF"/>
    <property type="match status" value="2"/>
</dbReference>
<proteinExistence type="predicted"/>
<dbReference type="InterPro" id="IPR013083">
    <property type="entry name" value="Znf_RING/FYVE/PHD"/>
</dbReference>
<dbReference type="InterPro" id="IPR001293">
    <property type="entry name" value="Znf_TRAF"/>
</dbReference>
<protein>
    <submittedName>
        <fullName evidence="8">TNF receptor-associated factor 5-like</fullName>
    </submittedName>
</protein>
<evidence type="ECO:0000256" key="3">
    <source>
        <dbReference type="ARBA" id="ARBA00022833"/>
    </source>
</evidence>
<dbReference type="FunCoup" id="A0A6P8HL78">
    <property type="interactions" value="4"/>
</dbReference>
<dbReference type="PANTHER" id="PTHR10131:SF94">
    <property type="entry name" value="TNF RECEPTOR-ASSOCIATED FACTOR 4"/>
    <property type="match status" value="1"/>
</dbReference>
<dbReference type="OrthoDB" id="5946831at2759"/>
<dbReference type="Gene3D" id="3.30.40.10">
    <property type="entry name" value="Zinc/RING finger domain, C3HC4 (zinc finger)"/>
    <property type="match status" value="3"/>
</dbReference>
<dbReference type="GeneID" id="116293251"/>
<sequence>MMGFETKLFVRSVDKNLICAICHGVFNDPYGCKDGHSFCKHCITKELLLKKERCPLDGKRVQAKDLVRNLIVYNLIQNLEVWCDPPAGGAVEKMSKQVRASLGVRKLSESLVQKCEWKGELQSLAKHREDCLFQHVQCPNENCKETIQRKDMYDHDTKCKHKVMKCNKCRKQLFRHQLEDHSANECPETLIPCPNNCMEQEQIQEIKRVDLDHHLKNICAKTILECPFKENGCLAQVERQHVDKHVQDNMAAHMMLLAKQCSSLTKQNSSLTEQNTILTKQCSSLASQCAFLTDRCSSLDQRNYELVRELDSIKSKVLKFVI</sequence>
<dbReference type="InterPro" id="IPR001841">
    <property type="entry name" value="Znf_RING"/>
</dbReference>
<feature type="zinc finger region" description="TRAF-type" evidence="4">
    <location>
        <begin position="181"/>
        <end position="240"/>
    </location>
</feature>
<reference evidence="8" key="1">
    <citation type="submission" date="2025-08" db="UniProtKB">
        <authorList>
            <consortium name="RefSeq"/>
        </authorList>
    </citation>
    <scope>IDENTIFICATION</scope>
</reference>
<evidence type="ECO:0000259" key="5">
    <source>
        <dbReference type="PROSITE" id="PS50089"/>
    </source>
</evidence>